<proteinExistence type="predicted"/>
<name>A0ABD1AQC7_CARAN</name>
<comment type="caution">
    <text evidence="3">The sequence shown here is derived from an EMBL/GenBank/DDBJ whole genome shotgun (WGS) entry which is preliminary data.</text>
</comment>
<protein>
    <submittedName>
        <fullName evidence="3">Factor of DNA methylation 1</fullName>
    </submittedName>
</protein>
<evidence type="ECO:0000313" key="4">
    <source>
        <dbReference type="Proteomes" id="UP001558713"/>
    </source>
</evidence>
<reference evidence="3 4" key="1">
    <citation type="submission" date="2024-04" db="EMBL/GenBank/DDBJ databases">
        <title>Genome assembly C_amara_ONT_v2.</title>
        <authorList>
            <person name="Yant L."/>
            <person name="Moore C."/>
            <person name="Slenker M."/>
        </authorList>
    </citation>
    <scope>NUCLEOTIDE SEQUENCE [LARGE SCALE GENOMIC DNA]</scope>
    <source>
        <tissue evidence="3">Leaf</tissue>
    </source>
</reference>
<keyword evidence="4" id="KW-1185">Reference proteome</keyword>
<gene>
    <name evidence="3" type="ORF">V5N11_001282</name>
</gene>
<organism evidence="3 4">
    <name type="scientific">Cardamine amara subsp. amara</name>
    <dbReference type="NCBI Taxonomy" id="228776"/>
    <lineage>
        <taxon>Eukaryota</taxon>
        <taxon>Viridiplantae</taxon>
        <taxon>Streptophyta</taxon>
        <taxon>Embryophyta</taxon>
        <taxon>Tracheophyta</taxon>
        <taxon>Spermatophyta</taxon>
        <taxon>Magnoliopsida</taxon>
        <taxon>eudicotyledons</taxon>
        <taxon>Gunneridae</taxon>
        <taxon>Pentapetalae</taxon>
        <taxon>rosids</taxon>
        <taxon>malvids</taxon>
        <taxon>Brassicales</taxon>
        <taxon>Brassicaceae</taxon>
        <taxon>Cardamineae</taxon>
        <taxon>Cardamine</taxon>
    </lineage>
</organism>
<evidence type="ECO:0000259" key="2">
    <source>
        <dbReference type="Pfam" id="PF03469"/>
    </source>
</evidence>
<dbReference type="PANTHER" id="PTHR21596:SF67">
    <property type="entry name" value="FACTOR OF DNA METHYLATION 1-5_IDN2 DOMAIN-CONTAINING PROTEIN"/>
    <property type="match status" value="1"/>
</dbReference>
<dbReference type="Proteomes" id="UP001558713">
    <property type="component" value="Unassembled WGS sequence"/>
</dbReference>
<feature type="domain" description="Factor of DNA methylation 1-5/IDN2" evidence="2">
    <location>
        <begin position="141"/>
        <end position="270"/>
    </location>
</feature>
<sequence>MEDKQQQKEMEKMNEELKVNSKEKMELGEKVNKLTEMVVELANKIPMLEKKKNEELKRVIKEKNEELKKVIKEKNGELNKVTKEMNKKLEEERCEFEELEDTNSALLIKERQSNDEIQEARKELIRGLRDLSGDRSTIGVKRMGEVDDKPFMKVCIERFTGENVDLEHAMLCSKWQRTLKDPNWYPFKRLGTGEKMKEVVDEEDEKLKSLRDEWGEEVKDAVKASLEELNEFNPSGRYPVPILWNFEQGRKATLKEGIAHMTKELKARNREHP</sequence>
<dbReference type="InterPro" id="IPR045177">
    <property type="entry name" value="FDM1-5/IDN2"/>
</dbReference>
<dbReference type="EMBL" id="JBANAX010000514">
    <property type="protein sequence ID" value="KAL1205569.1"/>
    <property type="molecule type" value="Genomic_DNA"/>
</dbReference>
<dbReference type="AlphaFoldDB" id="A0ABD1AQC7"/>
<evidence type="ECO:0000313" key="3">
    <source>
        <dbReference type="EMBL" id="KAL1205569.1"/>
    </source>
</evidence>
<evidence type="ECO:0000256" key="1">
    <source>
        <dbReference type="SAM" id="MobiDB-lite"/>
    </source>
</evidence>
<dbReference type="Pfam" id="PF03469">
    <property type="entry name" value="XH"/>
    <property type="match status" value="1"/>
</dbReference>
<dbReference type="InterPro" id="IPR005379">
    <property type="entry name" value="FDM1-5/IDN2_XH"/>
</dbReference>
<dbReference type="PANTHER" id="PTHR21596">
    <property type="entry name" value="RIBONUCLEASE P SUBUNIT P38"/>
    <property type="match status" value="1"/>
</dbReference>
<feature type="region of interest" description="Disordered" evidence="1">
    <location>
        <begin position="1"/>
        <end position="24"/>
    </location>
</feature>
<accession>A0ABD1AQC7</accession>